<protein>
    <recommendedName>
        <fullName evidence="4">SCO family protein</fullName>
    </recommendedName>
</protein>
<evidence type="ECO:0000256" key="1">
    <source>
        <dbReference type="ARBA" id="ARBA00010996"/>
    </source>
</evidence>
<dbReference type="EMBL" id="BKCJ011381433">
    <property type="protein sequence ID" value="GFD27990.1"/>
    <property type="molecule type" value="Genomic_DNA"/>
</dbReference>
<gene>
    <name evidence="3" type="ORF">Tci_899959</name>
</gene>
<keyword evidence="2" id="KW-0186">Copper</keyword>
<feature type="non-terminal residue" evidence="3">
    <location>
        <position position="1"/>
    </location>
</feature>
<sequence>ICQGRHPDAAGYSWRAVHQAAHRAVHLRAVGREPDAVRDQDEWRAVPDLRERAGDSLSALGAGVVPWQPAARRDQHLQGDQTALIDAGVILLPQSRNVPDLKMVDQDGQPVSLGSLKDKWTLLFFGYTFCPDI</sequence>
<comment type="similarity">
    <text evidence="1">Belongs to the SCO1/2 family.</text>
</comment>
<dbReference type="AlphaFoldDB" id="A0A699UZL9"/>
<reference evidence="3" key="1">
    <citation type="journal article" date="2019" name="Sci. Rep.">
        <title>Draft genome of Tanacetum cinerariifolium, the natural source of mosquito coil.</title>
        <authorList>
            <person name="Yamashiro T."/>
            <person name="Shiraishi A."/>
            <person name="Satake H."/>
            <person name="Nakayama K."/>
        </authorList>
    </citation>
    <scope>NUCLEOTIDE SEQUENCE</scope>
</reference>
<dbReference type="Pfam" id="PF02630">
    <property type="entry name" value="SCO1-SenC"/>
    <property type="match status" value="1"/>
</dbReference>
<proteinExistence type="inferred from homology"/>
<evidence type="ECO:0008006" key="4">
    <source>
        <dbReference type="Google" id="ProtNLM"/>
    </source>
</evidence>
<dbReference type="Gene3D" id="3.40.30.10">
    <property type="entry name" value="Glutaredoxin"/>
    <property type="match status" value="1"/>
</dbReference>
<accession>A0A699UZL9</accession>
<evidence type="ECO:0000313" key="3">
    <source>
        <dbReference type="EMBL" id="GFD27990.1"/>
    </source>
</evidence>
<name>A0A699UZL9_TANCI</name>
<feature type="binding site" evidence="2">
    <location>
        <position position="130"/>
    </location>
    <ligand>
        <name>Cu cation</name>
        <dbReference type="ChEBI" id="CHEBI:23378"/>
    </ligand>
</feature>
<evidence type="ECO:0000256" key="2">
    <source>
        <dbReference type="PIRSR" id="PIRSR603782-1"/>
    </source>
</evidence>
<dbReference type="InterPro" id="IPR036249">
    <property type="entry name" value="Thioredoxin-like_sf"/>
</dbReference>
<feature type="non-terminal residue" evidence="3">
    <location>
        <position position="133"/>
    </location>
</feature>
<keyword evidence="2" id="KW-0479">Metal-binding</keyword>
<dbReference type="SUPFAM" id="SSF52833">
    <property type="entry name" value="Thioredoxin-like"/>
    <property type="match status" value="1"/>
</dbReference>
<dbReference type="GO" id="GO:0046872">
    <property type="term" value="F:metal ion binding"/>
    <property type="evidence" value="ECO:0007669"/>
    <property type="project" value="UniProtKB-KW"/>
</dbReference>
<organism evidence="3">
    <name type="scientific">Tanacetum cinerariifolium</name>
    <name type="common">Dalmatian daisy</name>
    <name type="synonym">Chrysanthemum cinerariifolium</name>
    <dbReference type="NCBI Taxonomy" id="118510"/>
    <lineage>
        <taxon>Eukaryota</taxon>
        <taxon>Viridiplantae</taxon>
        <taxon>Streptophyta</taxon>
        <taxon>Embryophyta</taxon>
        <taxon>Tracheophyta</taxon>
        <taxon>Spermatophyta</taxon>
        <taxon>Magnoliopsida</taxon>
        <taxon>eudicotyledons</taxon>
        <taxon>Gunneridae</taxon>
        <taxon>Pentapetalae</taxon>
        <taxon>asterids</taxon>
        <taxon>campanulids</taxon>
        <taxon>Asterales</taxon>
        <taxon>Asteraceae</taxon>
        <taxon>Asteroideae</taxon>
        <taxon>Anthemideae</taxon>
        <taxon>Anthemidinae</taxon>
        <taxon>Tanacetum</taxon>
    </lineage>
</organism>
<dbReference type="InterPro" id="IPR003782">
    <property type="entry name" value="SCO1/SenC"/>
</dbReference>
<comment type="caution">
    <text evidence="3">The sequence shown here is derived from an EMBL/GenBank/DDBJ whole genome shotgun (WGS) entry which is preliminary data.</text>
</comment>